<dbReference type="Proteomes" id="UP000292886">
    <property type="component" value="Chromosome"/>
</dbReference>
<dbReference type="InterPro" id="IPR003173">
    <property type="entry name" value="PC4_C"/>
</dbReference>
<dbReference type="KEGG" id="wei:EQG49_11655"/>
<evidence type="ECO:0000313" key="3">
    <source>
        <dbReference type="Proteomes" id="UP000292886"/>
    </source>
</evidence>
<evidence type="ECO:0000313" key="2">
    <source>
        <dbReference type="EMBL" id="QBO37062.1"/>
    </source>
</evidence>
<dbReference type="GO" id="GO:0006355">
    <property type="term" value="P:regulation of DNA-templated transcription"/>
    <property type="evidence" value="ECO:0007669"/>
    <property type="project" value="InterPro"/>
</dbReference>
<proteinExistence type="predicted"/>
<dbReference type="OrthoDB" id="7067273at2"/>
<name>A0A4P6YW45_9LACO</name>
<dbReference type="Gene3D" id="2.30.31.70">
    <property type="match status" value="1"/>
</dbReference>
<evidence type="ECO:0000259" key="1">
    <source>
        <dbReference type="Pfam" id="PF02229"/>
    </source>
</evidence>
<dbReference type="GO" id="GO:0003677">
    <property type="term" value="F:DNA binding"/>
    <property type="evidence" value="ECO:0007669"/>
    <property type="project" value="InterPro"/>
</dbReference>
<keyword evidence="3" id="KW-1185">Reference proteome</keyword>
<accession>A0A4P6YW45</accession>
<gene>
    <name evidence="2" type="ORF">EQG49_11655</name>
</gene>
<dbReference type="InterPro" id="IPR017154">
    <property type="entry name" value="PC4-like"/>
</dbReference>
<dbReference type="Pfam" id="PF02229">
    <property type="entry name" value="PC4"/>
    <property type="match status" value="1"/>
</dbReference>
<reference evidence="3" key="1">
    <citation type="submission" date="2019-03" db="EMBL/GenBank/DDBJ databases">
        <title>Weissella sp. 26KH-42 Genome sequencing.</title>
        <authorList>
            <person name="Heo J."/>
            <person name="Kim S.-J."/>
            <person name="Kim J.-S."/>
            <person name="Hong S.-B."/>
            <person name="Kwon S.-W."/>
        </authorList>
    </citation>
    <scope>NUCLEOTIDE SEQUENCE [LARGE SCALE GENOMIC DNA]</scope>
    <source>
        <strain evidence="3">26KH-42</strain>
    </source>
</reference>
<protein>
    <recommendedName>
        <fullName evidence="1">Transcriptional coactivator p15 (PC4) C-terminal domain-containing protein</fullName>
    </recommendedName>
</protein>
<dbReference type="EMBL" id="CP037940">
    <property type="protein sequence ID" value="QBO37062.1"/>
    <property type="molecule type" value="Genomic_DNA"/>
</dbReference>
<feature type="domain" description="Transcriptional coactivator p15 (PC4) C-terminal" evidence="1">
    <location>
        <begin position="20"/>
        <end position="66"/>
    </location>
</feature>
<organism evidence="2 3">
    <name type="scientific">Periweissella cryptocerci</name>
    <dbReference type="NCBI Taxonomy" id="2506420"/>
    <lineage>
        <taxon>Bacteria</taxon>
        <taxon>Bacillati</taxon>
        <taxon>Bacillota</taxon>
        <taxon>Bacilli</taxon>
        <taxon>Lactobacillales</taxon>
        <taxon>Lactobacillaceae</taxon>
        <taxon>Periweissella</taxon>
    </lineage>
</organism>
<dbReference type="PIRSF" id="PIRSF037246">
    <property type="entry name" value="UCP037246"/>
    <property type="match status" value="1"/>
</dbReference>
<dbReference type="RefSeq" id="WP_133364139.1">
    <property type="nucleotide sequence ID" value="NZ_CP037940.1"/>
</dbReference>
<dbReference type="AlphaFoldDB" id="A0A4P6YW45"/>
<sequence>MAELKFEITEHIATLSTNAKGWTTELNLISWNDRDPKLDIRSWDPEHGKMGKGITLTPDEAKELLSGLQKLMID</sequence>